<reference evidence="1" key="1">
    <citation type="journal article" date="2017" name="Nature">
        <title>The sunflower genome provides insights into oil metabolism, flowering and Asterid evolution.</title>
        <authorList>
            <person name="Badouin H."/>
            <person name="Gouzy J."/>
            <person name="Grassa C.J."/>
            <person name="Murat F."/>
            <person name="Staton S.E."/>
            <person name="Cottret L."/>
            <person name="Lelandais-Briere C."/>
            <person name="Owens G.L."/>
            <person name="Carrere S."/>
            <person name="Mayjonade B."/>
            <person name="Legrand L."/>
            <person name="Gill N."/>
            <person name="Kane N.C."/>
            <person name="Bowers J.E."/>
            <person name="Hubner S."/>
            <person name="Bellec A."/>
            <person name="Berard A."/>
            <person name="Berges H."/>
            <person name="Blanchet N."/>
            <person name="Boniface M.C."/>
            <person name="Brunel D."/>
            <person name="Catrice O."/>
            <person name="Chaidir N."/>
            <person name="Claudel C."/>
            <person name="Donnadieu C."/>
            <person name="Faraut T."/>
            <person name="Fievet G."/>
            <person name="Helmstetter N."/>
            <person name="King M."/>
            <person name="Knapp S.J."/>
            <person name="Lai Z."/>
            <person name="Le Paslier M.C."/>
            <person name="Lippi Y."/>
            <person name="Lorenzon L."/>
            <person name="Mandel J.R."/>
            <person name="Marage G."/>
            <person name="Marchand G."/>
            <person name="Marquand E."/>
            <person name="Bret-Mestries E."/>
            <person name="Morien E."/>
            <person name="Nambeesan S."/>
            <person name="Nguyen T."/>
            <person name="Pegot-Espagnet P."/>
            <person name="Pouilly N."/>
            <person name="Raftis F."/>
            <person name="Sallet E."/>
            <person name="Schiex T."/>
            <person name="Thomas J."/>
            <person name="Vandecasteele C."/>
            <person name="Vares D."/>
            <person name="Vear F."/>
            <person name="Vautrin S."/>
            <person name="Crespi M."/>
            <person name="Mangin B."/>
            <person name="Burke J.M."/>
            <person name="Salse J."/>
            <person name="Munos S."/>
            <person name="Vincourt P."/>
            <person name="Rieseberg L.H."/>
            <person name="Langlade N.B."/>
        </authorList>
    </citation>
    <scope>NUCLEOTIDE SEQUENCE</scope>
    <source>
        <tissue evidence="1">Leaves</tissue>
    </source>
</reference>
<dbReference type="EMBL" id="MNCJ02000324">
    <property type="protein sequence ID" value="KAF5792579.1"/>
    <property type="molecule type" value="Genomic_DNA"/>
</dbReference>
<keyword evidence="2" id="KW-1185">Reference proteome</keyword>
<proteinExistence type="predicted"/>
<name>A0A9K3I8R9_HELAN</name>
<accession>A0A9K3I8R9</accession>
<evidence type="ECO:0000313" key="1">
    <source>
        <dbReference type="EMBL" id="KAF5792579.1"/>
    </source>
</evidence>
<reference evidence="1" key="2">
    <citation type="submission" date="2020-06" db="EMBL/GenBank/DDBJ databases">
        <title>Helianthus annuus Genome sequencing and assembly Release 2.</title>
        <authorList>
            <person name="Gouzy J."/>
            <person name="Langlade N."/>
            <person name="Munos S."/>
        </authorList>
    </citation>
    <scope>NUCLEOTIDE SEQUENCE</scope>
    <source>
        <tissue evidence="1">Leaves</tissue>
    </source>
</reference>
<evidence type="ECO:0000313" key="2">
    <source>
        <dbReference type="Proteomes" id="UP000215914"/>
    </source>
</evidence>
<sequence length="66" mass="7570">MNNLSDVTRFKCRLTVSQKNFPSSMAGVDLHILVWVHPNPLSFEILIERLYKKLEMSPLIKSGVNL</sequence>
<organism evidence="1 2">
    <name type="scientific">Helianthus annuus</name>
    <name type="common">Common sunflower</name>
    <dbReference type="NCBI Taxonomy" id="4232"/>
    <lineage>
        <taxon>Eukaryota</taxon>
        <taxon>Viridiplantae</taxon>
        <taxon>Streptophyta</taxon>
        <taxon>Embryophyta</taxon>
        <taxon>Tracheophyta</taxon>
        <taxon>Spermatophyta</taxon>
        <taxon>Magnoliopsida</taxon>
        <taxon>eudicotyledons</taxon>
        <taxon>Gunneridae</taxon>
        <taxon>Pentapetalae</taxon>
        <taxon>asterids</taxon>
        <taxon>campanulids</taxon>
        <taxon>Asterales</taxon>
        <taxon>Asteraceae</taxon>
        <taxon>Asteroideae</taxon>
        <taxon>Heliantheae alliance</taxon>
        <taxon>Heliantheae</taxon>
        <taxon>Helianthus</taxon>
    </lineage>
</organism>
<comment type="caution">
    <text evidence="1">The sequence shown here is derived from an EMBL/GenBank/DDBJ whole genome shotgun (WGS) entry which is preliminary data.</text>
</comment>
<dbReference type="Proteomes" id="UP000215914">
    <property type="component" value="Unassembled WGS sequence"/>
</dbReference>
<dbReference type="AlphaFoldDB" id="A0A9K3I8R9"/>
<protein>
    <submittedName>
        <fullName evidence="1">Uncharacterized protein</fullName>
    </submittedName>
</protein>
<dbReference type="Gramene" id="mRNA:HanXRQr2_Chr09g0407541">
    <property type="protein sequence ID" value="CDS:HanXRQr2_Chr09g0407541.1"/>
    <property type="gene ID" value="HanXRQr2_Chr09g0407541"/>
</dbReference>
<gene>
    <name evidence="1" type="ORF">HanXRQr2_Chr09g0407541</name>
</gene>